<gene>
    <name evidence="2" type="ORF">PHLCEN_2v8743</name>
</gene>
<keyword evidence="1" id="KW-0732">Signal</keyword>
<accession>A0A2R6NSS6</accession>
<evidence type="ECO:0000256" key="1">
    <source>
        <dbReference type="SAM" id="SignalP"/>
    </source>
</evidence>
<evidence type="ECO:0000313" key="2">
    <source>
        <dbReference type="EMBL" id="PSR76002.1"/>
    </source>
</evidence>
<organism evidence="2 3">
    <name type="scientific">Hermanssonia centrifuga</name>
    <dbReference type="NCBI Taxonomy" id="98765"/>
    <lineage>
        <taxon>Eukaryota</taxon>
        <taxon>Fungi</taxon>
        <taxon>Dikarya</taxon>
        <taxon>Basidiomycota</taxon>
        <taxon>Agaricomycotina</taxon>
        <taxon>Agaricomycetes</taxon>
        <taxon>Polyporales</taxon>
        <taxon>Meruliaceae</taxon>
        <taxon>Hermanssonia</taxon>
    </lineage>
</organism>
<feature type="signal peptide" evidence="1">
    <location>
        <begin position="1"/>
        <end position="18"/>
    </location>
</feature>
<reference evidence="2 3" key="1">
    <citation type="submission" date="2018-02" db="EMBL/GenBank/DDBJ databases">
        <title>Genome sequence of the basidiomycete white-rot fungus Phlebia centrifuga.</title>
        <authorList>
            <person name="Granchi Z."/>
            <person name="Peng M."/>
            <person name="de Vries R.P."/>
            <person name="Hilden K."/>
            <person name="Makela M.R."/>
            <person name="Grigoriev I."/>
            <person name="Riley R."/>
        </authorList>
    </citation>
    <scope>NUCLEOTIDE SEQUENCE [LARGE SCALE GENOMIC DNA]</scope>
    <source>
        <strain evidence="2 3">FBCC195</strain>
    </source>
</reference>
<keyword evidence="3" id="KW-1185">Reference proteome</keyword>
<name>A0A2R6NSS6_9APHY</name>
<dbReference type="AlphaFoldDB" id="A0A2R6NSS6"/>
<feature type="chain" id="PRO_5015348456" evidence="1">
    <location>
        <begin position="19"/>
        <end position="299"/>
    </location>
</feature>
<evidence type="ECO:0000313" key="3">
    <source>
        <dbReference type="Proteomes" id="UP000186601"/>
    </source>
</evidence>
<comment type="caution">
    <text evidence="2">The sequence shown here is derived from an EMBL/GenBank/DDBJ whole genome shotgun (WGS) entry which is preliminary data.</text>
</comment>
<protein>
    <submittedName>
        <fullName evidence="2">Uncharacterized protein</fullName>
    </submittedName>
</protein>
<sequence>MHILHYLVAFAFVAQASAGIISYKPGAADLSLLAVAPIDHPLENVELRSESTALALRSTDTSLAGVSWTFGGNKVLHLAVFVVNAFVFTSICVFSETLSCAIAGAYAVYTTLFAKWTFSGRRSESFDLGADSEMYLALPPTPEKSHIRRLSTELEPGLWHEVGHMRVGMFNHTIHYYNHGSNIHTLRAWQRNFVRNNTEGGDKRAEDDSDGTVIDYSWQSTNEQAYDDFDSSSSSTSYFASNSIGYMVESASGVAACADFADQDGDMDEAVLTIGWNDQPFQWTEPGEFEAALAMCNGM</sequence>
<proteinExistence type="predicted"/>
<dbReference type="Proteomes" id="UP000186601">
    <property type="component" value="Unassembled WGS sequence"/>
</dbReference>
<dbReference type="EMBL" id="MLYV02000868">
    <property type="protein sequence ID" value="PSR76002.1"/>
    <property type="molecule type" value="Genomic_DNA"/>
</dbReference>